<evidence type="ECO:0000256" key="1">
    <source>
        <dbReference type="ARBA" id="ARBA00023015"/>
    </source>
</evidence>
<evidence type="ECO:0000313" key="7">
    <source>
        <dbReference type="EMBL" id="MPR29229.1"/>
    </source>
</evidence>
<protein>
    <submittedName>
        <fullName evidence="7">TetR/AcrR family transcriptional regulator</fullName>
    </submittedName>
</protein>
<organism evidence="7 8">
    <name type="scientific">Microvirga tunisiensis</name>
    <dbReference type="NCBI Taxonomy" id="2108360"/>
    <lineage>
        <taxon>Bacteria</taxon>
        <taxon>Pseudomonadati</taxon>
        <taxon>Pseudomonadota</taxon>
        <taxon>Alphaproteobacteria</taxon>
        <taxon>Hyphomicrobiales</taxon>
        <taxon>Methylobacteriaceae</taxon>
        <taxon>Microvirga</taxon>
    </lineage>
</organism>
<evidence type="ECO:0000256" key="3">
    <source>
        <dbReference type="ARBA" id="ARBA00023163"/>
    </source>
</evidence>
<evidence type="ECO:0000256" key="2">
    <source>
        <dbReference type="ARBA" id="ARBA00023125"/>
    </source>
</evidence>
<keyword evidence="8" id="KW-1185">Reference proteome</keyword>
<keyword evidence="5" id="KW-0472">Membrane</keyword>
<accession>A0A5N7MRX5</accession>
<sequence length="180" mass="19737">MTSKRDATTASAQNRILDAAEDLITARGISAFTLDAVAQAAGVSKGGLLYHFSSKDSLISSLQRRMASRLVDALQEAEKRSEPILQAFVRQLRHDYETGGRHFAALLLAREQPYPCQELQSLMTCLARRSSRSGDSKPLLLLLAALGLILSSLARLPYPEPSQITDLFDEMETIAAKFTI</sequence>
<dbReference type="InterPro" id="IPR001647">
    <property type="entry name" value="HTH_TetR"/>
</dbReference>
<keyword evidence="2 4" id="KW-0238">DNA-binding</keyword>
<dbReference type="GO" id="GO:0000976">
    <property type="term" value="F:transcription cis-regulatory region binding"/>
    <property type="evidence" value="ECO:0007669"/>
    <property type="project" value="TreeGrafter"/>
</dbReference>
<dbReference type="SUPFAM" id="SSF46689">
    <property type="entry name" value="Homeodomain-like"/>
    <property type="match status" value="1"/>
</dbReference>
<evidence type="ECO:0000313" key="8">
    <source>
        <dbReference type="Proteomes" id="UP000403266"/>
    </source>
</evidence>
<dbReference type="AlphaFoldDB" id="A0A5N7MRX5"/>
<dbReference type="InterPro" id="IPR009057">
    <property type="entry name" value="Homeodomain-like_sf"/>
</dbReference>
<proteinExistence type="predicted"/>
<dbReference type="RefSeq" id="WP_152715929.1">
    <property type="nucleotide sequence ID" value="NZ_VOSJ01000220.1"/>
</dbReference>
<dbReference type="PANTHER" id="PTHR30055:SF234">
    <property type="entry name" value="HTH-TYPE TRANSCRIPTIONAL REGULATOR BETI"/>
    <property type="match status" value="1"/>
</dbReference>
<evidence type="ECO:0000256" key="4">
    <source>
        <dbReference type="PROSITE-ProRule" id="PRU00335"/>
    </source>
</evidence>
<dbReference type="PRINTS" id="PR00455">
    <property type="entry name" value="HTHTETR"/>
</dbReference>
<dbReference type="Proteomes" id="UP000403266">
    <property type="component" value="Unassembled WGS sequence"/>
</dbReference>
<dbReference type="EMBL" id="VOSK01000210">
    <property type="protein sequence ID" value="MPR29229.1"/>
    <property type="molecule type" value="Genomic_DNA"/>
</dbReference>
<feature type="domain" description="HTH tetR-type" evidence="6">
    <location>
        <begin position="10"/>
        <end position="70"/>
    </location>
</feature>
<keyword evidence="1" id="KW-0805">Transcription regulation</keyword>
<dbReference type="GO" id="GO:0003700">
    <property type="term" value="F:DNA-binding transcription factor activity"/>
    <property type="evidence" value="ECO:0007669"/>
    <property type="project" value="TreeGrafter"/>
</dbReference>
<keyword evidence="3" id="KW-0804">Transcription</keyword>
<name>A0A5N7MRX5_9HYPH</name>
<keyword evidence="5" id="KW-0812">Transmembrane</keyword>
<comment type="caution">
    <text evidence="7">The sequence shown here is derived from an EMBL/GenBank/DDBJ whole genome shotgun (WGS) entry which is preliminary data.</text>
</comment>
<dbReference type="PROSITE" id="PS50977">
    <property type="entry name" value="HTH_TETR_2"/>
    <property type="match status" value="1"/>
</dbReference>
<feature type="transmembrane region" description="Helical" evidence="5">
    <location>
        <begin position="139"/>
        <end position="158"/>
    </location>
</feature>
<evidence type="ECO:0000259" key="6">
    <source>
        <dbReference type="PROSITE" id="PS50977"/>
    </source>
</evidence>
<feature type="DNA-binding region" description="H-T-H motif" evidence="4">
    <location>
        <begin position="33"/>
        <end position="52"/>
    </location>
</feature>
<dbReference type="Gene3D" id="1.10.357.10">
    <property type="entry name" value="Tetracycline Repressor, domain 2"/>
    <property type="match status" value="1"/>
</dbReference>
<dbReference type="OrthoDB" id="9809772at2"/>
<dbReference type="PANTHER" id="PTHR30055">
    <property type="entry name" value="HTH-TYPE TRANSCRIPTIONAL REGULATOR RUTR"/>
    <property type="match status" value="1"/>
</dbReference>
<dbReference type="InterPro" id="IPR050109">
    <property type="entry name" value="HTH-type_TetR-like_transc_reg"/>
</dbReference>
<gene>
    <name evidence="7" type="ORF">FS320_30045</name>
</gene>
<keyword evidence="5" id="KW-1133">Transmembrane helix</keyword>
<reference evidence="7 8" key="1">
    <citation type="journal article" date="2019" name="Syst. Appl. Microbiol.">
        <title>Microvirga tunisiensis sp. nov., a root nodule symbiotic bacterium isolated from Lupinus micranthus and L. luteus grown in Northern Tunisia.</title>
        <authorList>
            <person name="Msaddak A."/>
            <person name="Rejili M."/>
            <person name="Duran D."/>
            <person name="Mars M."/>
            <person name="Palacios J.M."/>
            <person name="Ruiz-Argueso T."/>
            <person name="Rey L."/>
            <person name="Imperial J."/>
        </authorList>
    </citation>
    <scope>NUCLEOTIDE SEQUENCE [LARGE SCALE GENOMIC DNA]</scope>
    <source>
        <strain evidence="7 8">Lmie10</strain>
    </source>
</reference>
<evidence type="ECO:0000256" key="5">
    <source>
        <dbReference type="SAM" id="Phobius"/>
    </source>
</evidence>
<dbReference type="Pfam" id="PF00440">
    <property type="entry name" value="TetR_N"/>
    <property type="match status" value="1"/>
</dbReference>